<dbReference type="GO" id="GO:0006225">
    <property type="term" value="P:UDP biosynthetic process"/>
    <property type="evidence" value="ECO:0007669"/>
    <property type="project" value="TreeGrafter"/>
</dbReference>
<feature type="binding site" evidence="11">
    <location>
        <position position="54"/>
    </location>
    <ligand>
        <name>UMP</name>
        <dbReference type="ChEBI" id="CHEBI:57865"/>
    </ligand>
</feature>
<evidence type="ECO:0000256" key="4">
    <source>
        <dbReference type="ARBA" id="ARBA00022490"/>
    </source>
</evidence>
<feature type="region of interest" description="Involved in allosteric activation by GTP" evidence="11">
    <location>
        <begin position="20"/>
        <end position="25"/>
    </location>
</feature>
<evidence type="ECO:0000256" key="10">
    <source>
        <dbReference type="ARBA" id="ARBA00047767"/>
    </source>
</evidence>
<dbReference type="InterPro" id="IPR001048">
    <property type="entry name" value="Asp/Glu/Uridylate_kinase"/>
</dbReference>
<evidence type="ECO:0000256" key="5">
    <source>
        <dbReference type="ARBA" id="ARBA00022679"/>
    </source>
</evidence>
<feature type="binding site" evidence="11">
    <location>
        <position position="168"/>
    </location>
    <ligand>
        <name>ATP</name>
        <dbReference type="ChEBI" id="CHEBI:30616"/>
    </ligand>
</feature>
<protein>
    <recommendedName>
        <fullName evidence="11">Uridylate kinase</fullName>
        <shortName evidence="11">UK</shortName>
        <ecNumber evidence="11">2.7.4.22</ecNumber>
    </recommendedName>
    <alternativeName>
        <fullName evidence="11">Uridine monophosphate kinase</fullName>
        <shortName evidence="11">UMP kinase</shortName>
        <shortName evidence="11">UMPK</shortName>
    </alternativeName>
</protein>
<dbReference type="PANTHER" id="PTHR42833:SF4">
    <property type="entry name" value="URIDYLATE KINASE PUMPKIN, CHLOROPLASTIC"/>
    <property type="match status" value="1"/>
</dbReference>
<dbReference type="SUPFAM" id="SSF53633">
    <property type="entry name" value="Carbamate kinase-like"/>
    <property type="match status" value="1"/>
</dbReference>
<feature type="binding site" evidence="11">
    <location>
        <position position="55"/>
    </location>
    <ligand>
        <name>ATP</name>
        <dbReference type="ChEBI" id="CHEBI:30616"/>
    </ligand>
</feature>
<evidence type="ECO:0000256" key="7">
    <source>
        <dbReference type="ARBA" id="ARBA00022777"/>
    </source>
</evidence>
<feature type="binding site" evidence="11">
    <location>
        <begin position="12"/>
        <end position="15"/>
    </location>
    <ligand>
        <name>ATP</name>
        <dbReference type="ChEBI" id="CHEBI:30616"/>
    </ligand>
</feature>
<keyword evidence="7 11" id="KW-0418">Kinase</keyword>
<organism evidence="13">
    <name type="scientific">Ignavibacterium album</name>
    <dbReference type="NCBI Taxonomy" id="591197"/>
    <lineage>
        <taxon>Bacteria</taxon>
        <taxon>Pseudomonadati</taxon>
        <taxon>Ignavibacteriota</taxon>
        <taxon>Ignavibacteria</taxon>
        <taxon>Ignavibacteriales</taxon>
        <taxon>Ignavibacteriaceae</taxon>
        <taxon>Ignavibacterium</taxon>
    </lineage>
</organism>
<dbReference type="InterPro" id="IPR011817">
    <property type="entry name" value="Uridylate_kinase"/>
</dbReference>
<dbReference type="EMBL" id="DSUJ01000012">
    <property type="protein sequence ID" value="HFI92870.1"/>
    <property type="molecule type" value="Genomic_DNA"/>
</dbReference>
<dbReference type="EC" id="2.7.4.22" evidence="11"/>
<dbReference type="HAMAP" id="MF_01220_B">
    <property type="entry name" value="PyrH_B"/>
    <property type="match status" value="1"/>
</dbReference>
<feature type="binding site" evidence="11">
    <location>
        <position position="74"/>
    </location>
    <ligand>
        <name>UMP</name>
        <dbReference type="ChEBI" id="CHEBI:57865"/>
    </ligand>
</feature>
<comment type="subcellular location">
    <subcellularLocation>
        <location evidence="1 11">Cytoplasm</location>
    </subcellularLocation>
</comment>
<dbReference type="GO" id="GO:0005737">
    <property type="term" value="C:cytoplasm"/>
    <property type="evidence" value="ECO:0007669"/>
    <property type="project" value="UniProtKB-SubCell"/>
</dbReference>
<dbReference type="FunFam" id="3.40.1160.10:FF:000001">
    <property type="entry name" value="Uridylate kinase"/>
    <property type="match status" value="1"/>
</dbReference>
<feature type="binding site" evidence="11">
    <location>
        <begin position="135"/>
        <end position="142"/>
    </location>
    <ligand>
        <name>UMP</name>
        <dbReference type="ChEBI" id="CHEBI:57865"/>
    </ligand>
</feature>
<comment type="subunit">
    <text evidence="11">Homohexamer.</text>
</comment>
<keyword evidence="5 11" id="KW-0808">Transferase</keyword>
<dbReference type="InterPro" id="IPR036393">
    <property type="entry name" value="AceGlu_kinase-like_sf"/>
</dbReference>
<dbReference type="NCBIfam" id="TIGR02075">
    <property type="entry name" value="pyrH_bact"/>
    <property type="match status" value="1"/>
</dbReference>
<feature type="binding site" evidence="11">
    <location>
        <position position="162"/>
    </location>
    <ligand>
        <name>ATP</name>
        <dbReference type="ChEBI" id="CHEBI:30616"/>
    </ligand>
</feature>
<evidence type="ECO:0000256" key="8">
    <source>
        <dbReference type="ARBA" id="ARBA00022840"/>
    </source>
</evidence>
<keyword evidence="9 11" id="KW-0665">Pyrimidine biosynthesis</keyword>
<evidence type="ECO:0000256" key="1">
    <source>
        <dbReference type="ARBA" id="ARBA00004496"/>
    </source>
</evidence>
<comment type="activity regulation">
    <text evidence="11">Allosterically activated by GTP. Inhibited by UTP.</text>
</comment>
<sequence length="247" mass="27100">MAELKFKRVLLKLSGESLMGEQGFGISAEVLEFFAEEVKKVHDVGVQLGIVIGGGNIYRGLSAHSQGIDRATGDQMGMLATMINSLALQNAIEKKGIHTRLMSAIKMDEIAEPYIRRRAIRHLEKGRVVIFGAGTGHPYFSTDTAASLRAVEIGADVIVKGTRVDGVYDSDPEKNPEALKFDKISYLEILKQNLRVMDLTAVSLCQENNLPMMVFNMDKPDNLLKLVLGETVGTFINNTETSLSKKS</sequence>
<feature type="binding site" evidence="11">
    <location>
        <position position="59"/>
    </location>
    <ligand>
        <name>ATP</name>
        <dbReference type="ChEBI" id="CHEBI:30616"/>
    </ligand>
</feature>
<dbReference type="InterPro" id="IPR015963">
    <property type="entry name" value="Uridylate_kinase_bac"/>
</dbReference>
<keyword evidence="6 11" id="KW-0547">Nucleotide-binding</keyword>
<evidence type="ECO:0000256" key="6">
    <source>
        <dbReference type="ARBA" id="ARBA00022741"/>
    </source>
</evidence>
<reference evidence="13" key="1">
    <citation type="journal article" date="2020" name="mSystems">
        <title>Genome- and Community-Level Interaction Insights into Carbon Utilization and Element Cycling Functions of Hydrothermarchaeota in Hydrothermal Sediment.</title>
        <authorList>
            <person name="Zhou Z."/>
            <person name="Liu Y."/>
            <person name="Xu W."/>
            <person name="Pan J."/>
            <person name="Luo Z.H."/>
            <person name="Li M."/>
        </authorList>
    </citation>
    <scope>NUCLEOTIDE SEQUENCE [LARGE SCALE GENOMIC DNA]</scope>
    <source>
        <strain evidence="13">SpSt-479</strain>
    </source>
</reference>
<comment type="similarity">
    <text evidence="3 11">Belongs to the UMP kinase family.</text>
</comment>
<keyword evidence="8 11" id="KW-0067">ATP-binding</keyword>
<dbReference type="Pfam" id="PF00696">
    <property type="entry name" value="AA_kinase"/>
    <property type="match status" value="1"/>
</dbReference>
<proteinExistence type="inferred from homology"/>
<dbReference type="AlphaFoldDB" id="A0A7V3E8C4"/>
<dbReference type="GO" id="GO:0044210">
    <property type="term" value="P:'de novo' CTP biosynthetic process"/>
    <property type="evidence" value="ECO:0007669"/>
    <property type="project" value="UniProtKB-UniRule"/>
</dbReference>
<evidence type="ECO:0000256" key="2">
    <source>
        <dbReference type="ARBA" id="ARBA00004791"/>
    </source>
</evidence>
<keyword evidence="11" id="KW-0021">Allosteric enzyme</keyword>
<comment type="catalytic activity">
    <reaction evidence="10 11">
        <text>UMP + ATP = UDP + ADP</text>
        <dbReference type="Rhea" id="RHEA:24400"/>
        <dbReference type="ChEBI" id="CHEBI:30616"/>
        <dbReference type="ChEBI" id="CHEBI:57865"/>
        <dbReference type="ChEBI" id="CHEBI:58223"/>
        <dbReference type="ChEBI" id="CHEBI:456216"/>
        <dbReference type="EC" id="2.7.4.22"/>
    </reaction>
</comment>
<evidence type="ECO:0000313" key="13">
    <source>
        <dbReference type="EMBL" id="HFI92870.1"/>
    </source>
</evidence>
<accession>A0A7V3E8C4</accession>
<keyword evidence="4 11" id="KW-0963">Cytoplasm</keyword>
<dbReference type="Gene3D" id="3.40.1160.10">
    <property type="entry name" value="Acetylglutamate kinase-like"/>
    <property type="match status" value="1"/>
</dbReference>
<comment type="caution">
    <text evidence="11">Lacks conserved residue(s) required for the propagation of feature annotation.</text>
</comment>
<evidence type="ECO:0000259" key="12">
    <source>
        <dbReference type="Pfam" id="PF00696"/>
    </source>
</evidence>
<name>A0A7V3E8C4_9BACT</name>
<dbReference type="PIRSF" id="PIRSF005650">
    <property type="entry name" value="Uridylate_kin"/>
    <property type="match status" value="1"/>
</dbReference>
<dbReference type="RefSeq" id="WP_304146202.1">
    <property type="nucleotide sequence ID" value="NZ_JAOAIE010000073.1"/>
</dbReference>
<gene>
    <name evidence="11" type="primary">pyrH</name>
    <name evidence="13" type="ORF">ENS31_15235</name>
</gene>
<dbReference type="GO" id="GO:0033862">
    <property type="term" value="F:UMP kinase activity"/>
    <property type="evidence" value="ECO:0007669"/>
    <property type="project" value="UniProtKB-EC"/>
</dbReference>
<dbReference type="UniPathway" id="UPA00159">
    <property type="reaction ID" value="UER00275"/>
</dbReference>
<comment type="pathway">
    <text evidence="2 11">Pyrimidine metabolism; CTP biosynthesis via de novo pathway; UDP from UMP (UMPK route): step 1/1.</text>
</comment>
<feature type="domain" description="Aspartate/glutamate/uridylate kinase" evidence="12">
    <location>
        <begin position="7"/>
        <end position="216"/>
    </location>
</feature>
<evidence type="ECO:0000256" key="11">
    <source>
        <dbReference type="HAMAP-Rule" id="MF_01220"/>
    </source>
</evidence>
<evidence type="ECO:0000256" key="3">
    <source>
        <dbReference type="ARBA" id="ARBA00007614"/>
    </source>
</evidence>
<dbReference type="GO" id="GO:0005524">
    <property type="term" value="F:ATP binding"/>
    <property type="evidence" value="ECO:0007669"/>
    <property type="project" value="UniProtKB-KW"/>
</dbReference>
<dbReference type="PANTHER" id="PTHR42833">
    <property type="entry name" value="URIDYLATE KINASE"/>
    <property type="match status" value="1"/>
</dbReference>
<evidence type="ECO:0000256" key="9">
    <source>
        <dbReference type="ARBA" id="ARBA00022975"/>
    </source>
</evidence>
<comment type="function">
    <text evidence="11">Catalyzes the reversible phosphorylation of UMP to UDP.</text>
</comment>
<comment type="caution">
    <text evidence="13">The sequence shown here is derived from an EMBL/GenBank/DDBJ whole genome shotgun (WGS) entry which is preliminary data.</text>
</comment>
<dbReference type="CDD" id="cd04254">
    <property type="entry name" value="AAK_UMPK-PyrH-Ec"/>
    <property type="match status" value="1"/>
</dbReference>
<feature type="binding site" evidence="11">
    <location>
        <position position="171"/>
    </location>
    <ligand>
        <name>ATP</name>
        <dbReference type="ChEBI" id="CHEBI:30616"/>
    </ligand>
</feature>